<dbReference type="InterPro" id="IPR004710">
    <property type="entry name" value="Bilac:Na_transpt"/>
</dbReference>
<accession>A0A0K0D639</accession>
<sequence>MHSSSDHLSKMCTLLLVIMKTISEREWRGNCVMRPFIIFVLVFVIVFGMISNWYMFRMMTVPAITGGLLLPWCGFMFGCFMSIITRRSPNDVTAIAIETGVQNTGIAILVIKVTVCNLFRYLFDYA</sequence>
<feature type="transmembrane region" description="Helical" evidence="1">
    <location>
        <begin position="104"/>
        <end position="123"/>
    </location>
</feature>
<feature type="transmembrane region" description="Helical" evidence="1">
    <location>
        <begin position="63"/>
        <end position="84"/>
    </location>
</feature>
<dbReference type="Proteomes" id="UP000035642">
    <property type="component" value="Unassembled WGS sequence"/>
</dbReference>
<reference evidence="3" key="2">
    <citation type="submission" date="2017-02" db="UniProtKB">
        <authorList>
            <consortium name="WormBaseParasite"/>
        </authorList>
    </citation>
    <scope>IDENTIFICATION</scope>
</reference>
<protein>
    <submittedName>
        <fullName evidence="3">Na_Ca_ex domain-containing protein</fullName>
    </submittedName>
</protein>
<keyword evidence="1" id="KW-0472">Membrane</keyword>
<evidence type="ECO:0000256" key="1">
    <source>
        <dbReference type="SAM" id="Phobius"/>
    </source>
</evidence>
<dbReference type="PANTHER" id="PTHR10361">
    <property type="entry name" value="SODIUM-BILE ACID COTRANSPORTER"/>
    <property type="match status" value="1"/>
</dbReference>
<organism evidence="2 3">
    <name type="scientific">Angiostrongylus cantonensis</name>
    <name type="common">Rat lungworm</name>
    <dbReference type="NCBI Taxonomy" id="6313"/>
    <lineage>
        <taxon>Eukaryota</taxon>
        <taxon>Metazoa</taxon>
        <taxon>Ecdysozoa</taxon>
        <taxon>Nematoda</taxon>
        <taxon>Chromadorea</taxon>
        <taxon>Rhabditida</taxon>
        <taxon>Rhabditina</taxon>
        <taxon>Rhabditomorpha</taxon>
        <taxon>Strongyloidea</taxon>
        <taxon>Metastrongylidae</taxon>
        <taxon>Angiostrongylus</taxon>
    </lineage>
</organism>
<keyword evidence="1" id="KW-0812">Transmembrane</keyword>
<proteinExistence type="predicted"/>
<evidence type="ECO:0000313" key="3">
    <source>
        <dbReference type="WBParaSite" id="ACAC_0000553401-mRNA-1"/>
    </source>
</evidence>
<name>A0A0K0D639_ANGCA</name>
<dbReference type="AlphaFoldDB" id="A0A0K0D639"/>
<feature type="transmembrane region" description="Helical" evidence="1">
    <location>
        <begin position="33"/>
        <end position="56"/>
    </location>
</feature>
<evidence type="ECO:0000313" key="2">
    <source>
        <dbReference type="Proteomes" id="UP000035642"/>
    </source>
</evidence>
<dbReference type="InterPro" id="IPR038770">
    <property type="entry name" value="Na+/solute_symporter_sf"/>
</dbReference>
<dbReference type="Gene3D" id="1.20.1530.20">
    <property type="match status" value="1"/>
</dbReference>
<keyword evidence="1" id="KW-1133">Transmembrane helix</keyword>
<dbReference type="STRING" id="6313.A0A0K0D639"/>
<dbReference type="PANTHER" id="PTHR10361:SF28">
    <property type="entry name" value="P3 PROTEIN-RELATED"/>
    <property type="match status" value="1"/>
</dbReference>
<dbReference type="WBParaSite" id="ACAC_0000553401-mRNA-1">
    <property type="protein sequence ID" value="ACAC_0000553401-mRNA-1"/>
    <property type="gene ID" value="ACAC_0000553401"/>
</dbReference>
<keyword evidence="2" id="KW-1185">Reference proteome</keyword>
<reference evidence="2" key="1">
    <citation type="submission" date="2012-09" db="EMBL/GenBank/DDBJ databases">
        <authorList>
            <person name="Martin A.A."/>
        </authorList>
    </citation>
    <scope>NUCLEOTIDE SEQUENCE</scope>
</reference>